<organism evidence="2 3">
    <name type="scientific">Billgrantia pellis</name>
    <dbReference type="NCBI Taxonomy" id="2606936"/>
    <lineage>
        <taxon>Bacteria</taxon>
        <taxon>Pseudomonadati</taxon>
        <taxon>Pseudomonadota</taxon>
        <taxon>Gammaproteobacteria</taxon>
        <taxon>Oceanospirillales</taxon>
        <taxon>Halomonadaceae</taxon>
        <taxon>Billgrantia</taxon>
    </lineage>
</organism>
<dbReference type="Gene3D" id="3.10.450.50">
    <property type="match status" value="1"/>
</dbReference>
<dbReference type="EMBL" id="VTPY01000004">
    <property type="protein sequence ID" value="KAA0011954.1"/>
    <property type="molecule type" value="Genomic_DNA"/>
</dbReference>
<dbReference type="InterPro" id="IPR037401">
    <property type="entry name" value="SnoaL-like"/>
</dbReference>
<gene>
    <name evidence="2" type="ORF">F0A17_11685</name>
</gene>
<dbReference type="SUPFAM" id="SSF54427">
    <property type="entry name" value="NTF2-like"/>
    <property type="match status" value="1"/>
</dbReference>
<dbReference type="InterPro" id="IPR032710">
    <property type="entry name" value="NTF2-like_dom_sf"/>
</dbReference>
<dbReference type="Pfam" id="PF12680">
    <property type="entry name" value="SnoaL_2"/>
    <property type="match status" value="1"/>
</dbReference>
<feature type="domain" description="SnoaL-like" evidence="1">
    <location>
        <begin position="10"/>
        <end position="121"/>
    </location>
</feature>
<proteinExistence type="predicted"/>
<comment type="caution">
    <text evidence="2">The sequence shown here is derived from an EMBL/GenBank/DDBJ whole genome shotgun (WGS) entry which is preliminary data.</text>
</comment>
<name>A0A7V7KHM8_9GAMM</name>
<keyword evidence="3" id="KW-1185">Reference proteome</keyword>
<evidence type="ECO:0000313" key="2">
    <source>
        <dbReference type="EMBL" id="KAA0011954.1"/>
    </source>
</evidence>
<dbReference type="Proteomes" id="UP000486760">
    <property type="component" value="Unassembled WGS sequence"/>
</dbReference>
<evidence type="ECO:0000259" key="1">
    <source>
        <dbReference type="Pfam" id="PF12680"/>
    </source>
</evidence>
<sequence length="126" mass="14658">MVRDQRALIDQYVNAYNAFDIEGMLAPLHDDVEFSSVRRGERNAHVRGQTQFRHLAEHAKRLFSSRQLRVLRYDLDQTPASVDVRFCGVLEFDMPDGPRQGETVEFEGRSEFTFQEGLIRRIIDIS</sequence>
<dbReference type="RefSeq" id="WP_149328515.1">
    <property type="nucleotide sequence ID" value="NZ_VTPY01000004.1"/>
</dbReference>
<reference evidence="2 3" key="1">
    <citation type="submission" date="2019-08" db="EMBL/GenBank/DDBJ databases">
        <title>Bioinformatics analysis of the strain L3 and L5.</title>
        <authorList>
            <person name="Li X."/>
        </authorList>
    </citation>
    <scope>NUCLEOTIDE SEQUENCE [LARGE SCALE GENOMIC DNA]</scope>
    <source>
        <strain evidence="2 3">L5</strain>
    </source>
</reference>
<dbReference type="AlphaFoldDB" id="A0A7V7KHM8"/>
<accession>A0A7V7KHM8</accession>
<protein>
    <submittedName>
        <fullName evidence="2">Nuclear transport factor 2 family protein</fullName>
    </submittedName>
</protein>
<evidence type="ECO:0000313" key="3">
    <source>
        <dbReference type="Proteomes" id="UP000486760"/>
    </source>
</evidence>